<name>A0ABQ2F8R3_9MICO</name>
<evidence type="ECO:0000259" key="1">
    <source>
        <dbReference type="Pfam" id="PF13468"/>
    </source>
</evidence>
<dbReference type="PANTHER" id="PTHR40265:SF1">
    <property type="entry name" value="GLYOXALASE-LIKE DOMAIN-CONTAINING PROTEIN"/>
    <property type="match status" value="1"/>
</dbReference>
<sequence>MTAELDHLVLAVPELGRAVRDLAGRTGVEPVAGGSHPGMGTHNALLGLTWRGSRRCYLELLAPDPAQRHVPAGATMLHLGALGAGFEPRMLGWAVRPDDLDATVSRAREAGVDAGRPVPASRTTAAGQHLSWRLAAPRPLGLGGVQPFLLDWGDGAHPGDALEPALELDELELRHPDPVTAARVLRALGVDLPVAPGPAPSLRATLTGSEGQVLL</sequence>
<dbReference type="InterPro" id="IPR029068">
    <property type="entry name" value="Glyas_Bleomycin-R_OHBP_Dase"/>
</dbReference>
<accession>A0ABQ2F8R3</accession>
<dbReference type="Proteomes" id="UP000662111">
    <property type="component" value="Unassembled WGS sequence"/>
</dbReference>
<keyword evidence="3" id="KW-1185">Reference proteome</keyword>
<dbReference type="Pfam" id="PF13468">
    <property type="entry name" value="Glyoxalase_3"/>
    <property type="match status" value="1"/>
</dbReference>
<dbReference type="EMBL" id="BMLB01000003">
    <property type="protein sequence ID" value="GGK69771.1"/>
    <property type="molecule type" value="Genomic_DNA"/>
</dbReference>
<dbReference type="Gene3D" id="3.10.180.10">
    <property type="entry name" value="2,3-Dihydroxybiphenyl 1,2-Dioxygenase, domain 1"/>
    <property type="match status" value="1"/>
</dbReference>
<evidence type="ECO:0000313" key="3">
    <source>
        <dbReference type="Proteomes" id="UP000662111"/>
    </source>
</evidence>
<comment type="caution">
    <text evidence="2">The sequence shown here is derived from an EMBL/GenBank/DDBJ whole genome shotgun (WGS) entry which is preliminary data.</text>
</comment>
<protein>
    <recommendedName>
        <fullName evidence="1">Glyoxalase-like domain-containing protein</fullName>
    </recommendedName>
</protein>
<gene>
    <name evidence="2" type="ORF">GCM10011509_17710</name>
</gene>
<organism evidence="2 3">
    <name type="scientific">Ornithinimicrobium pekingense</name>
    <dbReference type="NCBI Taxonomy" id="384677"/>
    <lineage>
        <taxon>Bacteria</taxon>
        <taxon>Bacillati</taxon>
        <taxon>Actinomycetota</taxon>
        <taxon>Actinomycetes</taxon>
        <taxon>Micrococcales</taxon>
        <taxon>Ornithinimicrobiaceae</taxon>
        <taxon>Ornithinimicrobium</taxon>
    </lineage>
</organism>
<dbReference type="PANTHER" id="PTHR40265">
    <property type="entry name" value="BLL2707 PROTEIN"/>
    <property type="match status" value="1"/>
</dbReference>
<reference evidence="3" key="1">
    <citation type="journal article" date="2019" name="Int. J. Syst. Evol. Microbiol.">
        <title>The Global Catalogue of Microorganisms (GCM) 10K type strain sequencing project: providing services to taxonomists for standard genome sequencing and annotation.</title>
        <authorList>
            <consortium name="The Broad Institute Genomics Platform"/>
            <consortium name="The Broad Institute Genome Sequencing Center for Infectious Disease"/>
            <person name="Wu L."/>
            <person name="Ma J."/>
        </authorList>
    </citation>
    <scope>NUCLEOTIDE SEQUENCE [LARGE SCALE GENOMIC DNA]</scope>
    <source>
        <strain evidence="3">CGMCC 1.5362</strain>
    </source>
</reference>
<proteinExistence type="predicted"/>
<dbReference type="SUPFAM" id="SSF54593">
    <property type="entry name" value="Glyoxalase/Bleomycin resistance protein/Dihydroxybiphenyl dioxygenase"/>
    <property type="match status" value="1"/>
</dbReference>
<dbReference type="RefSeq" id="WP_022921370.1">
    <property type="nucleotide sequence ID" value="NZ_BMLB01000003.1"/>
</dbReference>
<evidence type="ECO:0000313" key="2">
    <source>
        <dbReference type="EMBL" id="GGK69771.1"/>
    </source>
</evidence>
<dbReference type="InterPro" id="IPR025870">
    <property type="entry name" value="Glyoxalase-like_dom"/>
</dbReference>
<feature type="domain" description="Glyoxalase-like" evidence="1">
    <location>
        <begin position="5"/>
        <end position="188"/>
    </location>
</feature>